<evidence type="ECO:0000313" key="2">
    <source>
        <dbReference type="Proteomes" id="UP001472866"/>
    </source>
</evidence>
<protein>
    <recommendedName>
        <fullName evidence="3">Thioredoxin-like protein</fullName>
    </recommendedName>
</protein>
<gene>
    <name evidence="1" type="ORF">HKI87_01g03150</name>
</gene>
<evidence type="ECO:0008006" key="3">
    <source>
        <dbReference type="Google" id="ProtNLM"/>
    </source>
</evidence>
<sequence length="214" mass="23452">MEARVHAGTRVAGEDLRAVRRQSGAKVCSTSGQARCARARARKRTGPLEFGDRVPPKFDQQFDPFGESIYNASDYWEASFYNEPDETPVEVYVDNLKKSDAIAKLKEGARRITQVSPSGLEKALSSATGSLQVVLVRLPFCKGSEELRPGLEELAQESSGADFFEVTLKDSRGDSGDLLGDVWLSPTVKAFKDGQQVAQAEEPAVEDVQRILRS</sequence>
<proteinExistence type="predicted"/>
<organism evidence="1 2">
    <name type="scientific">Chloropicon roscoffensis</name>
    <dbReference type="NCBI Taxonomy" id="1461544"/>
    <lineage>
        <taxon>Eukaryota</taxon>
        <taxon>Viridiplantae</taxon>
        <taxon>Chlorophyta</taxon>
        <taxon>Chloropicophyceae</taxon>
        <taxon>Chloropicales</taxon>
        <taxon>Chloropicaceae</taxon>
        <taxon>Chloropicon</taxon>
    </lineage>
</organism>
<dbReference type="SUPFAM" id="SSF52833">
    <property type="entry name" value="Thioredoxin-like"/>
    <property type="match status" value="1"/>
</dbReference>
<reference evidence="1 2" key="1">
    <citation type="submission" date="2024-03" db="EMBL/GenBank/DDBJ databases">
        <title>Complete genome sequence of the green alga Chloropicon roscoffensis RCC1871.</title>
        <authorList>
            <person name="Lemieux C."/>
            <person name="Pombert J.-F."/>
            <person name="Otis C."/>
            <person name="Turmel M."/>
        </authorList>
    </citation>
    <scope>NUCLEOTIDE SEQUENCE [LARGE SCALE GENOMIC DNA]</scope>
    <source>
        <strain evidence="1 2">RCC1871</strain>
    </source>
</reference>
<accession>A0AAX4NYI3</accession>
<dbReference type="AlphaFoldDB" id="A0AAX4NYI3"/>
<keyword evidence="2" id="KW-1185">Reference proteome</keyword>
<name>A0AAX4NYI3_9CHLO</name>
<dbReference type="EMBL" id="CP151501">
    <property type="protein sequence ID" value="WZN58791.1"/>
    <property type="molecule type" value="Genomic_DNA"/>
</dbReference>
<dbReference type="Proteomes" id="UP001472866">
    <property type="component" value="Chromosome 01"/>
</dbReference>
<evidence type="ECO:0000313" key="1">
    <source>
        <dbReference type="EMBL" id="WZN58791.1"/>
    </source>
</evidence>
<dbReference type="Gene3D" id="3.40.30.10">
    <property type="entry name" value="Glutaredoxin"/>
    <property type="match status" value="1"/>
</dbReference>
<dbReference type="InterPro" id="IPR036249">
    <property type="entry name" value="Thioredoxin-like_sf"/>
</dbReference>